<keyword evidence="2" id="KW-1185">Reference proteome</keyword>
<evidence type="ECO:0000313" key="2">
    <source>
        <dbReference type="Proteomes" id="UP000638560"/>
    </source>
</evidence>
<dbReference type="EMBL" id="JADPUN010000342">
    <property type="protein sequence ID" value="MBF9134389.1"/>
    <property type="molecule type" value="Genomic_DNA"/>
</dbReference>
<dbReference type="Proteomes" id="UP000638560">
    <property type="component" value="Unassembled WGS sequence"/>
</dbReference>
<evidence type="ECO:0000313" key="1">
    <source>
        <dbReference type="EMBL" id="MBF9134389.1"/>
    </source>
</evidence>
<comment type="caution">
    <text evidence="1">The sequence shown here is derived from an EMBL/GenBank/DDBJ whole genome shotgun (WGS) entry which is preliminary data.</text>
</comment>
<name>A0ABS0H7F2_9ACTN</name>
<proteinExistence type="predicted"/>
<reference evidence="1 2" key="1">
    <citation type="submission" date="2020-11" db="EMBL/GenBank/DDBJ databases">
        <title>A novel isolate from a Black sea contaminated sediment with potential to produce alkanes: Plantactinospora alkalitolerans sp. nov.</title>
        <authorList>
            <person name="Carro L."/>
            <person name="Veyisoglu A."/>
            <person name="Guven K."/>
            <person name="Schumann P."/>
            <person name="Klenk H.-P."/>
            <person name="Sahin N."/>
        </authorList>
    </citation>
    <scope>NUCLEOTIDE SEQUENCE [LARGE SCALE GENOMIC DNA]</scope>
    <source>
        <strain evidence="1 2">S1510</strain>
    </source>
</reference>
<organism evidence="1 2">
    <name type="scientific">Plantactinospora alkalitolerans</name>
    <dbReference type="NCBI Taxonomy" id="2789879"/>
    <lineage>
        <taxon>Bacteria</taxon>
        <taxon>Bacillati</taxon>
        <taxon>Actinomycetota</taxon>
        <taxon>Actinomycetes</taxon>
        <taxon>Micromonosporales</taxon>
        <taxon>Micromonosporaceae</taxon>
        <taxon>Plantactinospora</taxon>
    </lineage>
</organism>
<accession>A0ABS0H7F2</accession>
<protein>
    <submittedName>
        <fullName evidence="1">Uncharacterized protein</fullName>
    </submittedName>
</protein>
<dbReference type="RefSeq" id="WP_196205906.1">
    <property type="nucleotide sequence ID" value="NZ_JADPUN010000342.1"/>
</dbReference>
<gene>
    <name evidence="1" type="ORF">I0C86_36495</name>
</gene>
<sequence>MLVKAPVPQVEARERLFRSAGEITHSVILTRLLNVMHLRFLAFHDKRSSRHDRMSAVGLSATRQQPIALCLAGVRSFAQLAPNSRLWM</sequence>